<accession>A0ABR1BE83</accession>
<feature type="region of interest" description="Disordered" evidence="1">
    <location>
        <begin position="1"/>
        <end position="43"/>
    </location>
</feature>
<evidence type="ECO:0000256" key="1">
    <source>
        <dbReference type="SAM" id="MobiDB-lite"/>
    </source>
</evidence>
<comment type="caution">
    <text evidence="2">The sequence shown here is derived from an EMBL/GenBank/DDBJ whole genome shotgun (WGS) entry which is preliminary data.</text>
</comment>
<dbReference type="Proteomes" id="UP001359485">
    <property type="component" value="Unassembled WGS sequence"/>
</dbReference>
<gene>
    <name evidence="2" type="ORF">RUM44_013460</name>
</gene>
<dbReference type="EMBL" id="JAWJWF010000001">
    <property type="protein sequence ID" value="KAK6641745.1"/>
    <property type="molecule type" value="Genomic_DNA"/>
</dbReference>
<protein>
    <submittedName>
        <fullName evidence="2">Uncharacterized protein</fullName>
    </submittedName>
</protein>
<keyword evidence="3" id="KW-1185">Reference proteome</keyword>
<evidence type="ECO:0000313" key="3">
    <source>
        <dbReference type="Proteomes" id="UP001359485"/>
    </source>
</evidence>
<reference evidence="2 3" key="1">
    <citation type="submission" date="2023-09" db="EMBL/GenBank/DDBJ databases">
        <title>Genomes of two closely related lineages of the louse Polyplax serrata with different host specificities.</title>
        <authorList>
            <person name="Martinu J."/>
            <person name="Tarabai H."/>
            <person name="Stefka J."/>
            <person name="Hypsa V."/>
        </authorList>
    </citation>
    <scope>NUCLEOTIDE SEQUENCE [LARGE SCALE GENOMIC DNA]</scope>
    <source>
        <strain evidence="2">98ZLc_SE</strain>
    </source>
</reference>
<proteinExistence type="predicted"/>
<name>A0ABR1BE83_POLSC</name>
<evidence type="ECO:0000313" key="2">
    <source>
        <dbReference type="EMBL" id="KAK6641745.1"/>
    </source>
</evidence>
<sequence>MIRTCVEPPRQGRIQTPAFGEGNEFMDSEMGTTSFGAQAGTEGVPPVPFTAGVTTHLRNGPLLFSGSHWSPCLRLMACQQKRRVLAAD</sequence>
<organism evidence="2 3">
    <name type="scientific">Polyplax serrata</name>
    <name type="common">Common mouse louse</name>
    <dbReference type="NCBI Taxonomy" id="468196"/>
    <lineage>
        <taxon>Eukaryota</taxon>
        <taxon>Metazoa</taxon>
        <taxon>Ecdysozoa</taxon>
        <taxon>Arthropoda</taxon>
        <taxon>Hexapoda</taxon>
        <taxon>Insecta</taxon>
        <taxon>Pterygota</taxon>
        <taxon>Neoptera</taxon>
        <taxon>Paraneoptera</taxon>
        <taxon>Psocodea</taxon>
        <taxon>Troctomorpha</taxon>
        <taxon>Phthiraptera</taxon>
        <taxon>Anoplura</taxon>
        <taxon>Polyplacidae</taxon>
        <taxon>Polyplax</taxon>
    </lineage>
</organism>